<keyword evidence="4" id="KW-1185">Reference proteome</keyword>
<accession>A0ABQ8K9Y5</accession>
<sequence>MVHSPSSRNITRKAKHGQACPHKQHIVNEEAPPIMGVRTAMLQNDFVKDDGECACICPSMLAASNHEPSDVSCHATRVPSVTTLLDIEVEPGGAQNILVPDRAIGPSPTASSNPTHSIYERACIYDPPFCNVAPPVPSCTHGATLVARDAQPTIVKLDNLVMHNAGSQTLQTLAATSTTSSPGVGSIVGPLLGGLLGGFFGLILIVAALWYIWTSRHRLLNRQDTMESQTAPVSPNFEYKRPDRSSRRQSTLSSVPTPMPYQYGVVGRPRSQLSMTMTNTSSPHSPDPTRSRSRSHSPGPSVLTYSRPPSMTMNMMGPPSPTPAGINTPISPGPSLAPSSRPPTPGPGAAISYPPPLQQYHSDWQQQQQQARISWPQMSHSEDGHGADARRSPVLRPHSERRPSRLSLTLANWNPETDGILGELAGGGMPVARSGEAGAVASTACSTTAVGSSREGGGGGDLDAEASQETLTPANPGPGNPPRRGS</sequence>
<organism evidence="3 4">
    <name type="scientific">Rhodofomes roseus</name>
    <dbReference type="NCBI Taxonomy" id="34475"/>
    <lineage>
        <taxon>Eukaryota</taxon>
        <taxon>Fungi</taxon>
        <taxon>Dikarya</taxon>
        <taxon>Basidiomycota</taxon>
        <taxon>Agaricomycotina</taxon>
        <taxon>Agaricomycetes</taxon>
        <taxon>Polyporales</taxon>
        <taxon>Rhodofomes</taxon>
    </lineage>
</organism>
<reference evidence="3 4" key="1">
    <citation type="journal article" date="2021" name="Environ. Microbiol.">
        <title>Gene family expansions and transcriptome signatures uncover fungal adaptations to wood decay.</title>
        <authorList>
            <person name="Hage H."/>
            <person name="Miyauchi S."/>
            <person name="Viragh M."/>
            <person name="Drula E."/>
            <person name="Min B."/>
            <person name="Chaduli D."/>
            <person name="Navarro D."/>
            <person name="Favel A."/>
            <person name="Norest M."/>
            <person name="Lesage-Meessen L."/>
            <person name="Balint B."/>
            <person name="Merenyi Z."/>
            <person name="de Eugenio L."/>
            <person name="Morin E."/>
            <person name="Martinez A.T."/>
            <person name="Baldrian P."/>
            <person name="Stursova M."/>
            <person name="Martinez M.J."/>
            <person name="Novotny C."/>
            <person name="Magnuson J.K."/>
            <person name="Spatafora J.W."/>
            <person name="Maurice S."/>
            <person name="Pangilinan J."/>
            <person name="Andreopoulos W."/>
            <person name="LaButti K."/>
            <person name="Hundley H."/>
            <person name="Na H."/>
            <person name="Kuo A."/>
            <person name="Barry K."/>
            <person name="Lipzen A."/>
            <person name="Henrissat B."/>
            <person name="Riley R."/>
            <person name="Ahrendt S."/>
            <person name="Nagy L.G."/>
            <person name="Grigoriev I.V."/>
            <person name="Martin F."/>
            <person name="Rosso M.N."/>
        </authorList>
    </citation>
    <scope>NUCLEOTIDE SEQUENCE [LARGE SCALE GENOMIC DNA]</scope>
    <source>
        <strain evidence="3 4">CIRM-BRFM 1785</strain>
    </source>
</reference>
<feature type="compositionally biased region" description="Basic and acidic residues" evidence="1">
    <location>
        <begin position="380"/>
        <end position="403"/>
    </location>
</feature>
<feature type="compositionally biased region" description="Polar residues" evidence="1">
    <location>
        <begin position="303"/>
        <end position="313"/>
    </location>
</feature>
<feature type="region of interest" description="Disordered" evidence="1">
    <location>
        <begin position="225"/>
        <end position="406"/>
    </location>
</feature>
<evidence type="ECO:0000256" key="2">
    <source>
        <dbReference type="SAM" id="Phobius"/>
    </source>
</evidence>
<name>A0ABQ8K9Y5_9APHY</name>
<keyword evidence="2" id="KW-1133">Transmembrane helix</keyword>
<gene>
    <name evidence="3" type="ORF">C8Q71DRAFT_164684</name>
</gene>
<feature type="transmembrane region" description="Helical" evidence="2">
    <location>
        <begin position="187"/>
        <end position="213"/>
    </location>
</feature>
<keyword evidence="2" id="KW-0472">Membrane</keyword>
<feature type="compositionally biased region" description="Pro residues" evidence="1">
    <location>
        <begin position="475"/>
        <end position="486"/>
    </location>
</feature>
<comment type="caution">
    <text evidence="3">The sequence shown here is derived from an EMBL/GenBank/DDBJ whole genome shotgun (WGS) entry which is preliminary data.</text>
</comment>
<evidence type="ECO:0000256" key="1">
    <source>
        <dbReference type="SAM" id="MobiDB-lite"/>
    </source>
</evidence>
<dbReference type="GeneID" id="71997440"/>
<dbReference type="EMBL" id="JADCUA010000016">
    <property type="protein sequence ID" value="KAH9834168.1"/>
    <property type="molecule type" value="Genomic_DNA"/>
</dbReference>
<feature type="region of interest" description="Disordered" evidence="1">
    <location>
        <begin position="437"/>
        <end position="486"/>
    </location>
</feature>
<evidence type="ECO:0000313" key="3">
    <source>
        <dbReference type="EMBL" id="KAH9834168.1"/>
    </source>
</evidence>
<proteinExistence type="predicted"/>
<protein>
    <submittedName>
        <fullName evidence="3">Uncharacterized protein</fullName>
    </submittedName>
</protein>
<feature type="compositionally biased region" description="Low complexity" evidence="1">
    <location>
        <begin position="437"/>
        <end position="453"/>
    </location>
</feature>
<dbReference type="RefSeq" id="XP_047776824.1">
    <property type="nucleotide sequence ID" value="XM_047916708.1"/>
</dbReference>
<evidence type="ECO:0000313" key="4">
    <source>
        <dbReference type="Proteomes" id="UP000814176"/>
    </source>
</evidence>
<feature type="region of interest" description="Disordered" evidence="1">
    <location>
        <begin position="1"/>
        <end position="27"/>
    </location>
</feature>
<dbReference type="Proteomes" id="UP000814176">
    <property type="component" value="Unassembled WGS sequence"/>
</dbReference>
<keyword evidence="2" id="KW-0812">Transmembrane</keyword>